<dbReference type="STRING" id="1618671.UY67_C0028G0011"/>
<evidence type="ECO:0000256" key="2">
    <source>
        <dbReference type="ARBA" id="ARBA00023136"/>
    </source>
</evidence>
<dbReference type="PROSITE" id="PS51123">
    <property type="entry name" value="OMPA_2"/>
    <property type="match status" value="1"/>
</dbReference>
<dbReference type="InterPro" id="IPR036737">
    <property type="entry name" value="OmpA-like_sf"/>
</dbReference>
<dbReference type="Gene3D" id="3.30.1330.60">
    <property type="entry name" value="OmpA-like domain"/>
    <property type="match status" value="1"/>
</dbReference>
<dbReference type="InterPro" id="IPR050330">
    <property type="entry name" value="Bact_OuterMem_StrucFunc"/>
</dbReference>
<dbReference type="PANTHER" id="PTHR30329:SF21">
    <property type="entry name" value="LIPOPROTEIN YIAD-RELATED"/>
    <property type="match status" value="1"/>
</dbReference>
<evidence type="ECO:0000256" key="3">
    <source>
        <dbReference type="ARBA" id="ARBA00023237"/>
    </source>
</evidence>
<reference evidence="6 7" key="1">
    <citation type="journal article" date="2015" name="Nature">
        <title>rRNA introns, odd ribosomes, and small enigmatic genomes across a large radiation of phyla.</title>
        <authorList>
            <person name="Brown C.T."/>
            <person name="Hug L.A."/>
            <person name="Thomas B.C."/>
            <person name="Sharon I."/>
            <person name="Castelle C.J."/>
            <person name="Singh A."/>
            <person name="Wilkins M.J."/>
            <person name="Williams K.H."/>
            <person name="Banfield J.F."/>
        </authorList>
    </citation>
    <scope>NUCLEOTIDE SEQUENCE [LARGE SCALE GENOMIC DNA]</scope>
</reference>
<dbReference type="Pfam" id="PF00691">
    <property type="entry name" value="OmpA"/>
    <property type="match status" value="1"/>
</dbReference>
<dbReference type="Proteomes" id="UP000034273">
    <property type="component" value="Unassembled WGS sequence"/>
</dbReference>
<comment type="subcellular location">
    <subcellularLocation>
        <location evidence="1">Cell outer membrane</location>
    </subcellularLocation>
</comment>
<dbReference type="GO" id="GO:0009279">
    <property type="term" value="C:cell outer membrane"/>
    <property type="evidence" value="ECO:0007669"/>
    <property type="project" value="UniProtKB-SubCell"/>
</dbReference>
<comment type="caution">
    <text evidence="6">The sequence shown here is derived from an EMBL/GenBank/DDBJ whole genome shotgun (WGS) entry which is preliminary data.</text>
</comment>
<dbReference type="SUPFAM" id="SSF103088">
    <property type="entry name" value="OmpA-like"/>
    <property type="match status" value="1"/>
</dbReference>
<dbReference type="AlphaFoldDB" id="A0A0G1WWN0"/>
<dbReference type="InterPro" id="IPR006665">
    <property type="entry name" value="OmpA-like"/>
</dbReference>
<evidence type="ECO:0000313" key="7">
    <source>
        <dbReference type="Proteomes" id="UP000034273"/>
    </source>
</evidence>
<feature type="domain" description="OmpA-like" evidence="5">
    <location>
        <begin position="407"/>
        <end position="530"/>
    </location>
</feature>
<evidence type="ECO:0000259" key="5">
    <source>
        <dbReference type="PROSITE" id="PS51123"/>
    </source>
</evidence>
<sequence length="531" mass="58695">MRVTTVAALGILVVGSVAAVVWKYTAPVLEQRAKIQTSDAARLKGTVQIGVDNFIGYWLLCSPQQRTLMRNDGYDQKCVDDEADYAGRFQKLKEGKLQFAVATVDSYELNALTSQYPGLMVTVIDRSTGADAAVACNDKVKNIDDLKRGGLKIAFAVGTPSEHLLKVVGARFDISQWREADKSWRIETKSSAEAAKKCQGGEADVAVMWEPDITKTLKRNPKASKLIGTDFSPYTIIDVLIVRSEFATRNPEVVTKLLKNYFLTLSHYRQNPGEAVDDALAYVNANATAETRLTQDDVKSAMKGVTWINLAENATLWFGIAEPEPGTLPKFALIDVIESTAKILTDSGDFTPGHRPPDDAGLMVQSRFVKDLYETGLASGEKVDAKDADSLSREFSELTEDQWKSNFRELGTLRVRPVNFPSGTDTLSVEARENVDHIAEAIRSFPKARIVIEGHTSTRGDSQENLLLSQDRAEAVARYLQVTFRVSPNRIRAVGYGGSKAKEVVQTREESNREYLGRLPRVVVKLVMESY</sequence>
<dbReference type="SUPFAM" id="SSF53850">
    <property type="entry name" value="Periplasmic binding protein-like II"/>
    <property type="match status" value="1"/>
</dbReference>
<dbReference type="PANTHER" id="PTHR30329">
    <property type="entry name" value="STATOR ELEMENT OF FLAGELLAR MOTOR COMPLEX"/>
    <property type="match status" value="1"/>
</dbReference>
<evidence type="ECO:0000256" key="1">
    <source>
        <dbReference type="ARBA" id="ARBA00004442"/>
    </source>
</evidence>
<gene>
    <name evidence="6" type="ORF">UY67_C0028G0011</name>
</gene>
<keyword evidence="2 4" id="KW-0472">Membrane</keyword>
<proteinExistence type="predicted"/>
<evidence type="ECO:0000313" key="6">
    <source>
        <dbReference type="EMBL" id="KKW23121.1"/>
    </source>
</evidence>
<protein>
    <submittedName>
        <fullName evidence="6">OmpA/MotB domain protein</fullName>
    </submittedName>
</protein>
<name>A0A0G1WWN0_9BACT</name>
<dbReference type="CDD" id="cd07185">
    <property type="entry name" value="OmpA_C-like"/>
    <property type="match status" value="1"/>
</dbReference>
<keyword evidence="3" id="KW-0998">Cell outer membrane</keyword>
<dbReference type="Gene3D" id="3.40.190.10">
    <property type="entry name" value="Periplasmic binding protein-like II"/>
    <property type="match status" value="1"/>
</dbReference>
<dbReference type="EMBL" id="LCQW01000028">
    <property type="protein sequence ID" value="KKW23121.1"/>
    <property type="molecule type" value="Genomic_DNA"/>
</dbReference>
<evidence type="ECO:0000256" key="4">
    <source>
        <dbReference type="PROSITE-ProRule" id="PRU00473"/>
    </source>
</evidence>
<organism evidence="6 7">
    <name type="scientific">Candidatus Kaiserbacteria bacterium GW2011_GWA2_52_12</name>
    <dbReference type="NCBI Taxonomy" id="1618671"/>
    <lineage>
        <taxon>Bacteria</taxon>
        <taxon>Candidatus Kaiseribacteriota</taxon>
    </lineage>
</organism>
<accession>A0A0G1WWN0</accession>
<dbReference type="PRINTS" id="PR01021">
    <property type="entry name" value="OMPADOMAIN"/>
</dbReference>
<dbReference type="InterPro" id="IPR006664">
    <property type="entry name" value="OMP_bac"/>
</dbReference>